<protein>
    <recommendedName>
        <fullName evidence="4">EamA domain-containing protein</fullName>
    </recommendedName>
</protein>
<feature type="transmembrane region" description="Helical" evidence="1">
    <location>
        <begin position="253"/>
        <end position="271"/>
    </location>
</feature>
<organism evidence="2 3">
    <name type="scientific">Candidatus Portnoybacteria bacterium RIFCSPLOWO2_02_FULL_39_11</name>
    <dbReference type="NCBI Taxonomy" id="1802001"/>
    <lineage>
        <taxon>Bacteria</taxon>
        <taxon>Candidatus Portnoyibacteriota</taxon>
    </lineage>
</organism>
<feature type="transmembrane region" description="Helical" evidence="1">
    <location>
        <begin position="187"/>
        <end position="206"/>
    </location>
</feature>
<keyword evidence="1" id="KW-0472">Membrane</keyword>
<feature type="transmembrane region" description="Helical" evidence="1">
    <location>
        <begin position="69"/>
        <end position="94"/>
    </location>
</feature>
<feature type="transmembrane region" description="Helical" evidence="1">
    <location>
        <begin position="218"/>
        <end position="241"/>
    </location>
</feature>
<feature type="transmembrane region" description="Helical" evidence="1">
    <location>
        <begin position="283"/>
        <end position="301"/>
    </location>
</feature>
<evidence type="ECO:0008006" key="4">
    <source>
        <dbReference type="Google" id="ProtNLM"/>
    </source>
</evidence>
<comment type="caution">
    <text evidence="2">The sequence shown here is derived from an EMBL/GenBank/DDBJ whole genome shotgun (WGS) entry which is preliminary data.</text>
</comment>
<evidence type="ECO:0000313" key="2">
    <source>
        <dbReference type="EMBL" id="OGZ39388.1"/>
    </source>
</evidence>
<gene>
    <name evidence="2" type="ORF">A3B04_04035</name>
</gene>
<feature type="transmembrane region" description="Helical" evidence="1">
    <location>
        <begin position="129"/>
        <end position="148"/>
    </location>
</feature>
<reference evidence="2 3" key="1">
    <citation type="journal article" date="2016" name="Nat. Commun.">
        <title>Thousands of microbial genomes shed light on interconnected biogeochemical processes in an aquifer system.</title>
        <authorList>
            <person name="Anantharaman K."/>
            <person name="Brown C.T."/>
            <person name="Hug L.A."/>
            <person name="Sharon I."/>
            <person name="Castelle C.J."/>
            <person name="Probst A.J."/>
            <person name="Thomas B.C."/>
            <person name="Singh A."/>
            <person name="Wilkins M.J."/>
            <person name="Karaoz U."/>
            <person name="Brodie E.L."/>
            <person name="Williams K.H."/>
            <person name="Hubbard S.S."/>
            <person name="Banfield J.F."/>
        </authorList>
    </citation>
    <scope>NUCLEOTIDE SEQUENCE [LARGE SCALE GENOMIC DNA]</scope>
</reference>
<feature type="transmembrane region" description="Helical" evidence="1">
    <location>
        <begin position="31"/>
        <end position="57"/>
    </location>
</feature>
<evidence type="ECO:0000256" key="1">
    <source>
        <dbReference type="SAM" id="Phobius"/>
    </source>
</evidence>
<feature type="transmembrane region" description="Helical" evidence="1">
    <location>
        <begin position="154"/>
        <end position="175"/>
    </location>
</feature>
<evidence type="ECO:0000313" key="3">
    <source>
        <dbReference type="Proteomes" id="UP000177126"/>
    </source>
</evidence>
<accession>A0A1G2FP56</accession>
<feature type="transmembrane region" description="Helical" evidence="1">
    <location>
        <begin position="100"/>
        <end position="120"/>
    </location>
</feature>
<keyword evidence="1" id="KW-1133">Transmembrane helix</keyword>
<keyword evidence="1" id="KW-0812">Transmembrane</keyword>
<dbReference type="EMBL" id="MHNF01000061">
    <property type="protein sequence ID" value="OGZ39388.1"/>
    <property type="molecule type" value="Genomic_DNA"/>
</dbReference>
<name>A0A1G2FP56_9BACT</name>
<proteinExistence type="predicted"/>
<dbReference type="AlphaFoldDB" id="A0A1G2FP56"/>
<dbReference type="Proteomes" id="UP000177126">
    <property type="component" value="Unassembled WGS sequence"/>
</dbReference>
<sequence length="314" mass="34435">MKIGEKWMTWTLLEAGTRTLSKMTHKVVGSLIATFAYTFFATAIVGLVQVAVSYAIVRSKKIKLIDKPANIIGACLFGFFAVIASIFAFGAFYYGGDIGVNSFIITLSIVPGALIDKFFFNHKLIGREWFGILIAILAGYAILGWPSLAEFARLPLWVWMSFGTMLPVAINQGITQKIKDINPFVKNFWGGLTTILLCMIALFIIGEGRILFEFSAPPMFYIVSTMTGLIAMGIWTFNLMGYKGGASIAIKKLVMNGTYLILAMICGIVFFGEQVSFGKGVGVGLYLVAFAFMDQGTWNFLSSNARNAARETNL</sequence>